<evidence type="ECO:0000256" key="1">
    <source>
        <dbReference type="ARBA" id="ARBA00001107"/>
    </source>
</evidence>
<evidence type="ECO:0000256" key="3">
    <source>
        <dbReference type="ARBA" id="ARBA00004947"/>
    </source>
</evidence>
<keyword evidence="8 10" id="KW-0299">Galactose metabolism</keyword>
<dbReference type="GO" id="GO:0006012">
    <property type="term" value="P:galactose metabolic process"/>
    <property type="evidence" value="ECO:0007669"/>
    <property type="project" value="UniProtKB-UniRule"/>
</dbReference>
<keyword evidence="9 10" id="KW-0119">Carbohydrate metabolism</keyword>
<evidence type="ECO:0000256" key="9">
    <source>
        <dbReference type="ARBA" id="ARBA00023277"/>
    </source>
</evidence>
<evidence type="ECO:0000259" key="12">
    <source>
        <dbReference type="Pfam" id="PF02744"/>
    </source>
</evidence>
<reference evidence="13" key="2">
    <citation type="journal article" date="2021" name="PeerJ">
        <title>Extensive microbial diversity within the chicken gut microbiome revealed by metagenomics and culture.</title>
        <authorList>
            <person name="Gilroy R."/>
            <person name="Ravi A."/>
            <person name="Getino M."/>
            <person name="Pursley I."/>
            <person name="Horton D.L."/>
            <person name="Alikhan N.F."/>
            <person name="Baker D."/>
            <person name="Gharbi K."/>
            <person name="Hall N."/>
            <person name="Watson M."/>
            <person name="Adriaenssens E.M."/>
            <person name="Foster-Nyarko E."/>
            <person name="Jarju S."/>
            <person name="Secka A."/>
            <person name="Antonio M."/>
            <person name="Oren A."/>
            <person name="Chaudhuri R.R."/>
            <person name="La Ragione R."/>
            <person name="Hildebrand F."/>
            <person name="Pallen M.J."/>
        </authorList>
    </citation>
    <scope>NUCLEOTIDE SEQUENCE</scope>
    <source>
        <strain evidence="13">11159</strain>
    </source>
</reference>
<feature type="domain" description="Galactose-1-phosphate uridyl transferase C-terminal" evidence="12">
    <location>
        <begin position="253"/>
        <end position="431"/>
    </location>
</feature>
<dbReference type="AlphaFoldDB" id="A0A9D9GWW7"/>
<comment type="catalytic activity">
    <reaction evidence="1 10">
        <text>alpha-D-galactose 1-phosphate + UDP-alpha-D-glucose = alpha-D-glucose 1-phosphate + UDP-alpha-D-galactose</text>
        <dbReference type="Rhea" id="RHEA:13989"/>
        <dbReference type="ChEBI" id="CHEBI:58336"/>
        <dbReference type="ChEBI" id="CHEBI:58601"/>
        <dbReference type="ChEBI" id="CHEBI:58885"/>
        <dbReference type="ChEBI" id="CHEBI:66914"/>
        <dbReference type="EC" id="2.7.7.12"/>
    </reaction>
</comment>
<evidence type="ECO:0000256" key="4">
    <source>
        <dbReference type="ARBA" id="ARBA00008706"/>
    </source>
</evidence>
<dbReference type="PANTHER" id="PTHR39191:SF1">
    <property type="entry name" value="DUF4922 DOMAIN-CONTAINING PROTEIN"/>
    <property type="match status" value="1"/>
</dbReference>
<dbReference type="InterPro" id="IPR000766">
    <property type="entry name" value="GalP_uridyl_Trfase_II"/>
</dbReference>
<dbReference type="GO" id="GO:0005737">
    <property type="term" value="C:cytoplasm"/>
    <property type="evidence" value="ECO:0007669"/>
    <property type="project" value="UniProtKB-SubCell"/>
</dbReference>
<dbReference type="HAMAP" id="MF_00571">
    <property type="entry name" value="GalP_UDP_trans"/>
    <property type="match status" value="1"/>
</dbReference>
<evidence type="ECO:0000313" key="14">
    <source>
        <dbReference type="Proteomes" id="UP000823613"/>
    </source>
</evidence>
<accession>A0A9D9GWW7</accession>
<gene>
    <name evidence="10" type="primary">galT</name>
    <name evidence="13" type="ORF">IAC58_04230</name>
</gene>
<sequence>MDGKIIIEELMEYAKDHLDLAPIDEIYFKNVLLSKLKVDSPYEGEKLDLSYIKDLDRPDLIVNKLKEYLLENKIVDEEHLDIFIVDIFGILSPLPSKINEEFIKLKKESPQKACDYLFNLSIANYYIQKTAIEKNLMWTYRPTNSNKYLEITINLSKPEKNNKDTAKLLTIKQDKKYPLCLLCKENEGYEGTLTHPARRNIRTIKLKLNGENWFMQYSPYAYYNEHCIVINEDHHPMKIDETTPIKLVNFVDYLPNYFIGSNACLPIIGGSILNHEHFQGGLHLMPMHYATIRKHFTSSEFNDLELGILDWYNSAIQINGKNKENVIKLAQKIIKTWENYDDLDNEILSHTDNTPHNTVSPILRKENDIYKFTIILRNNRCNEKYPDGIFHVHPEYHNIKKESIGLIEAMGLFILPGRLKRQFNEIEDMLCGKTKYDETSLNKPTNDLFVHKDMIKKLFNAKKYITKEEANKLVIDYVNDACTHILENTAVFKDTPKGQQGFEKFLNNISLTAM</sequence>
<dbReference type="EMBL" id="JADIMY010000086">
    <property type="protein sequence ID" value="MBO8427744.1"/>
    <property type="molecule type" value="Genomic_DNA"/>
</dbReference>
<evidence type="ECO:0000256" key="7">
    <source>
        <dbReference type="ARBA" id="ARBA00022695"/>
    </source>
</evidence>
<evidence type="ECO:0000256" key="6">
    <source>
        <dbReference type="ARBA" id="ARBA00022679"/>
    </source>
</evidence>
<protein>
    <recommendedName>
        <fullName evidence="10">Galactose-1-phosphate uridylyltransferase</fullName>
        <shortName evidence="10">Gal-1-P uridylyltransferase</shortName>
        <ecNumber evidence="10">2.7.7.12</ecNumber>
    </recommendedName>
    <alternativeName>
        <fullName evidence="10">UDP-glucose--hexose-1-phosphate uridylyltransferase</fullName>
    </alternativeName>
</protein>
<evidence type="ECO:0000256" key="10">
    <source>
        <dbReference type="HAMAP-Rule" id="MF_00571"/>
    </source>
</evidence>
<dbReference type="GO" id="GO:0008108">
    <property type="term" value="F:UDP-glucose:hexose-1-phosphate uridylyltransferase activity"/>
    <property type="evidence" value="ECO:0007669"/>
    <property type="project" value="UniProtKB-UniRule"/>
</dbReference>
<evidence type="ECO:0000256" key="2">
    <source>
        <dbReference type="ARBA" id="ARBA00004496"/>
    </source>
</evidence>
<dbReference type="Pfam" id="PF01087">
    <property type="entry name" value="GalP_UDP_transf"/>
    <property type="match status" value="1"/>
</dbReference>
<keyword evidence="7 10" id="KW-0548">Nucleotidyltransferase</keyword>
<evidence type="ECO:0000256" key="8">
    <source>
        <dbReference type="ARBA" id="ARBA00023144"/>
    </source>
</evidence>
<dbReference type="EC" id="2.7.7.12" evidence="10"/>
<evidence type="ECO:0000259" key="11">
    <source>
        <dbReference type="Pfam" id="PF01087"/>
    </source>
</evidence>
<dbReference type="InterPro" id="IPR005850">
    <property type="entry name" value="GalP_Utransf_C"/>
</dbReference>
<comment type="pathway">
    <text evidence="3 10">Carbohydrate metabolism; galactose metabolism.</text>
</comment>
<evidence type="ECO:0000313" key="13">
    <source>
        <dbReference type="EMBL" id="MBO8427744.1"/>
    </source>
</evidence>
<dbReference type="Proteomes" id="UP000823613">
    <property type="component" value="Unassembled WGS sequence"/>
</dbReference>
<name>A0A9D9GWW7_9BACL</name>
<dbReference type="Pfam" id="PF02744">
    <property type="entry name" value="GalP_UDP_tr_C"/>
    <property type="match status" value="1"/>
</dbReference>
<dbReference type="PANTHER" id="PTHR39191">
    <property type="entry name" value="GALACTOSE-1-PHOSPHATE URIDYLYLTRANSFERASE"/>
    <property type="match status" value="1"/>
</dbReference>
<reference evidence="13" key="1">
    <citation type="submission" date="2020-10" db="EMBL/GenBank/DDBJ databases">
        <authorList>
            <person name="Gilroy R."/>
        </authorList>
    </citation>
    <scope>NUCLEOTIDE SEQUENCE</scope>
    <source>
        <strain evidence="13">11159</strain>
    </source>
</reference>
<comment type="similarity">
    <text evidence="4 10">Belongs to the galactose-1-phosphate uridylyltransferase type 2 family.</text>
</comment>
<evidence type="ECO:0000256" key="5">
    <source>
        <dbReference type="ARBA" id="ARBA00022490"/>
    </source>
</evidence>
<feature type="domain" description="Galactose-1-phosphate uridyl transferase N-terminal" evidence="11">
    <location>
        <begin position="87"/>
        <end position="236"/>
    </location>
</feature>
<proteinExistence type="inferred from homology"/>
<dbReference type="InterPro" id="IPR005849">
    <property type="entry name" value="GalP_Utransf_N"/>
</dbReference>
<keyword evidence="6 10" id="KW-0808">Transferase</keyword>
<organism evidence="13 14">
    <name type="scientific">Candidatus Onthovivens merdipullorum</name>
    <dbReference type="NCBI Taxonomy" id="2840889"/>
    <lineage>
        <taxon>Bacteria</taxon>
        <taxon>Bacillati</taxon>
        <taxon>Bacillota</taxon>
        <taxon>Bacilli</taxon>
        <taxon>Bacillales</taxon>
        <taxon>Candidatus Onthovivens</taxon>
    </lineage>
</organism>
<comment type="caution">
    <text evidence="13">The sequence shown here is derived from an EMBL/GenBank/DDBJ whole genome shotgun (WGS) entry which is preliminary data.</text>
</comment>
<comment type="subcellular location">
    <subcellularLocation>
        <location evidence="2 10">Cytoplasm</location>
    </subcellularLocation>
</comment>
<keyword evidence="5 10" id="KW-0963">Cytoplasm</keyword>